<evidence type="ECO:0000259" key="4">
    <source>
        <dbReference type="Pfam" id="PF13490"/>
    </source>
</evidence>
<feature type="compositionally biased region" description="Pro residues" evidence="3">
    <location>
        <begin position="394"/>
        <end position="405"/>
    </location>
</feature>
<keyword evidence="1" id="KW-0805">Transcription regulation</keyword>
<sequence length="405" mass="40659">MSGSRPTPAEQHLGDRLSALVDGELGHEARERVLAHLATCPKCKAEADAQRRLKNVFAEAAPPPPSESFLARLQMLPAGGDLDGGSPLDGGGFGGRLRGTPGGAGLPLDSSATRDLADFGVFGTTGDSFGYVPSGPHSGALSPSEGRGLLGGRGLTGGRGFLGDRGFLAARALLGDRGALNGPSPSGDRGFPGGSSALSDDGDSGEGRPDTAADERGATGDRGFRIHHVNRHEAERSASRGMRFAFVAAGAVSLAAIALGGMTSGVPAETVDARGGAGSGSNVTPLRTQTTGAATSPDALRRRGTVAPLLGQGQRAEVPVAPTEVSAPLLPGIPAPAGHLRASANPLTTPVIAGAEIMSPLIRPLTASPPLQLTTWSRTPELTAPGLLTAPDPASSPTPTSPALR</sequence>
<feature type="compositionally biased region" description="Basic and acidic residues" evidence="3">
    <location>
        <begin position="205"/>
        <end position="224"/>
    </location>
</feature>
<evidence type="ECO:0000313" key="6">
    <source>
        <dbReference type="Proteomes" id="UP001596112"/>
    </source>
</evidence>
<proteinExistence type="predicted"/>
<feature type="compositionally biased region" description="Polar residues" evidence="3">
    <location>
        <begin position="371"/>
        <end position="380"/>
    </location>
</feature>
<evidence type="ECO:0000256" key="2">
    <source>
        <dbReference type="ARBA" id="ARBA00023163"/>
    </source>
</evidence>
<dbReference type="Gene3D" id="1.10.10.1320">
    <property type="entry name" value="Anti-sigma factor, zinc-finger domain"/>
    <property type="match status" value="1"/>
</dbReference>
<dbReference type="Proteomes" id="UP001596112">
    <property type="component" value="Unassembled WGS sequence"/>
</dbReference>
<feature type="region of interest" description="Disordered" evidence="3">
    <location>
        <begin position="179"/>
        <end position="238"/>
    </location>
</feature>
<evidence type="ECO:0000256" key="1">
    <source>
        <dbReference type="ARBA" id="ARBA00023015"/>
    </source>
</evidence>
<reference evidence="6" key="1">
    <citation type="journal article" date="2019" name="Int. J. Syst. Evol. Microbiol.">
        <title>The Global Catalogue of Microorganisms (GCM) 10K type strain sequencing project: providing services to taxonomists for standard genome sequencing and annotation.</title>
        <authorList>
            <consortium name="The Broad Institute Genomics Platform"/>
            <consortium name="The Broad Institute Genome Sequencing Center for Infectious Disease"/>
            <person name="Wu L."/>
            <person name="Ma J."/>
        </authorList>
    </citation>
    <scope>NUCLEOTIDE SEQUENCE [LARGE SCALE GENOMIC DNA]</scope>
    <source>
        <strain evidence="6">JCM 9918</strain>
    </source>
</reference>
<accession>A0ABW1B140</accession>
<feature type="region of interest" description="Disordered" evidence="3">
    <location>
        <begin position="371"/>
        <end position="405"/>
    </location>
</feature>
<feature type="compositionally biased region" description="Polar residues" evidence="3">
    <location>
        <begin position="280"/>
        <end position="294"/>
    </location>
</feature>
<comment type="caution">
    <text evidence="5">The sequence shown here is derived from an EMBL/GenBank/DDBJ whole genome shotgun (WGS) entry which is preliminary data.</text>
</comment>
<dbReference type="InterPro" id="IPR027383">
    <property type="entry name" value="Znf_put"/>
</dbReference>
<dbReference type="RefSeq" id="WP_272167891.1">
    <property type="nucleotide sequence ID" value="NZ_JAQOSL010000001.1"/>
</dbReference>
<dbReference type="Pfam" id="PF13490">
    <property type="entry name" value="zf-HC2"/>
    <property type="match status" value="1"/>
</dbReference>
<dbReference type="InterPro" id="IPR041916">
    <property type="entry name" value="Anti_sigma_zinc_sf"/>
</dbReference>
<feature type="region of interest" description="Disordered" evidence="3">
    <location>
        <begin position="275"/>
        <end position="297"/>
    </location>
</feature>
<feature type="domain" description="Putative zinc-finger" evidence="4">
    <location>
        <begin position="15"/>
        <end position="43"/>
    </location>
</feature>
<protein>
    <submittedName>
        <fullName evidence="5">Anti-sigma factor family protein</fullName>
    </submittedName>
</protein>
<gene>
    <name evidence="5" type="ORF">ACFQGO_03030</name>
</gene>
<dbReference type="EMBL" id="JBHSNZ010000002">
    <property type="protein sequence ID" value="MFC5806486.1"/>
    <property type="molecule type" value="Genomic_DNA"/>
</dbReference>
<keyword evidence="2" id="KW-0804">Transcription</keyword>
<organism evidence="5 6">
    <name type="scientific">Streptomyces heilongjiangensis</name>
    <dbReference type="NCBI Taxonomy" id="945052"/>
    <lineage>
        <taxon>Bacteria</taxon>
        <taxon>Bacillati</taxon>
        <taxon>Actinomycetota</taxon>
        <taxon>Actinomycetes</taxon>
        <taxon>Kitasatosporales</taxon>
        <taxon>Streptomycetaceae</taxon>
        <taxon>Streptomyces</taxon>
    </lineage>
</organism>
<evidence type="ECO:0000313" key="5">
    <source>
        <dbReference type="EMBL" id="MFC5806486.1"/>
    </source>
</evidence>
<name>A0ABW1B140_9ACTN</name>
<keyword evidence="6" id="KW-1185">Reference proteome</keyword>
<evidence type="ECO:0000256" key="3">
    <source>
        <dbReference type="SAM" id="MobiDB-lite"/>
    </source>
</evidence>